<proteinExistence type="predicted"/>
<dbReference type="EMBL" id="KP796148">
    <property type="protein sequence ID" value="AKT72829.1"/>
    <property type="molecule type" value="Genomic_DNA"/>
</dbReference>
<organism evidence="1 2">
    <name type="scientific">Cynomolgus macaque cytomegalovirus strain Mauritius</name>
    <dbReference type="NCBI Taxonomy" id="1690255"/>
    <lineage>
        <taxon>Viruses</taxon>
        <taxon>Duplodnaviria</taxon>
        <taxon>Heunggongvirae</taxon>
        <taxon>Peploviricota</taxon>
        <taxon>Herviviricetes</taxon>
        <taxon>Herpesvirales</taxon>
        <taxon>Orthoherpesviridae</taxon>
        <taxon>Betaherpesvirinae</taxon>
        <taxon>Cytomegalovirus</taxon>
        <taxon>Cytomegalovirus macacinebeta3</taxon>
    </lineage>
</organism>
<reference evidence="1 2" key="1">
    <citation type="journal article" date="2016" name="BMC Genomics">
        <title>A novel strain of cynomolgus macaque cytomegalovirus: implications for host-virus co-evolution.</title>
        <authorList>
            <person name="Russell J.N."/>
            <person name="Marsh A.K."/>
            <person name="Willer D.O."/>
            <person name="Ambagala A.P."/>
            <person name="Dzamba M."/>
            <person name="Chan J.K."/>
            <person name="Pilon R."/>
            <person name="Fournier J."/>
            <person name="Brudno M."/>
            <person name="Antony J.M."/>
            <person name="Sandstrom P."/>
            <person name="Evans B.J."/>
            <person name="MacDonald K.S."/>
        </authorList>
    </citation>
    <scope>NUCLEOTIDE SEQUENCE [LARGE SCALE GENOMIC DNA]</scope>
    <source>
        <strain evidence="1">Mauritius</strain>
    </source>
</reference>
<name>A0A0K1H0N0_9BETA</name>
<evidence type="ECO:0000313" key="2">
    <source>
        <dbReference type="Proteomes" id="UP000118435"/>
    </source>
</evidence>
<gene>
    <name evidence="1" type="primary">Cy107</name>
</gene>
<protein>
    <submittedName>
        <fullName evidence="1">Uncharacterized protein</fullName>
    </submittedName>
</protein>
<accession>A0A0K1H0N0</accession>
<evidence type="ECO:0000313" key="1">
    <source>
        <dbReference type="EMBL" id="AKT72829.1"/>
    </source>
</evidence>
<sequence length="127" mass="14328">MKPDKGVVFGDSKKENLFFLIRALRHPGCGLSAVRTRDLLRRRFGPTARTINLLCGGCRGGDVLTRRRIDFALLFEQRLRLGHATFQVFAVRLDSLVEIAELFAQVTLSYLVGHHFLLAQPRDGVVH</sequence>
<dbReference type="Proteomes" id="UP000118435">
    <property type="component" value="Segment"/>
</dbReference>